<reference evidence="2" key="2">
    <citation type="journal article" date="2021" name="PeerJ">
        <title>Extensive microbial diversity within the chicken gut microbiome revealed by metagenomics and culture.</title>
        <authorList>
            <person name="Gilroy R."/>
            <person name="Ravi A."/>
            <person name="Getino M."/>
            <person name="Pursley I."/>
            <person name="Horton D.L."/>
            <person name="Alikhan N.F."/>
            <person name="Baker D."/>
            <person name="Gharbi K."/>
            <person name="Hall N."/>
            <person name="Watson M."/>
            <person name="Adriaenssens E.M."/>
            <person name="Foster-Nyarko E."/>
            <person name="Jarju S."/>
            <person name="Secka A."/>
            <person name="Antonio M."/>
            <person name="Oren A."/>
            <person name="Chaudhuri R.R."/>
            <person name="La Ragione R."/>
            <person name="Hildebrand F."/>
            <person name="Pallen M.J."/>
        </authorList>
    </citation>
    <scope>NUCLEOTIDE SEQUENCE</scope>
    <source>
        <strain evidence="2">CHK181-108</strain>
    </source>
</reference>
<gene>
    <name evidence="2" type="ORF">IAA60_01345</name>
</gene>
<evidence type="ECO:0000313" key="3">
    <source>
        <dbReference type="Proteomes" id="UP000824165"/>
    </source>
</evidence>
<protein>
    <recommendedName>
        <fullName evidence="4">S-layer homology domain-containing protein</fullName>
    </recommendedName>
</protein>
<name>A0A9D1KQF9_9FIRM</name>
<organism evidence="2 3">
    <name type="scientific">Candidatus Ornithomonoglobus intestinigallinarum</name>
    <dbReference type="NCBI Taxonomy" id="2840894"/>
    <lineage>
        <taxon>Bacteria</taxon>
        <taxon>Bacillati</taxon>
        <taxon>Bacillota</taxon>
        <taxon>Clostridia</taxon>
        <taxon>Candidatus Ornithomonoglobus</taxon>
    </lineage>
</organism>
<proteinExistence type="predicted"/>
<reference evidence="2" key="1">
    <citation type="submission" date="2020-10" db="EMBL/GenBank/DDBJ databases">
        <authorList>
            <person name="Gilroy R."/>
        </authorList>
    </citation>
    <scope>NUCLEOTIDE SEQUENCE</scope>
    <source>
        <strain evidence="2">CHK181-108</strain>
    </source>
</reference>
<dbReference type="Proteomes" id="UP000824165">
    <property type="component" value="Unassembled WGS sequence"/>
</dbReference>
<accession>A0A9D1KQF9</accession>
<dbReference type="EMBL" id="DVLU01000010">
    <property type="protein sequence ID" value="HIT84527.1"/>
    <property type="molecule type" value="Genomic_DNA"/>
</dbReference>
<evidence type="ECO:0008006" key="4">
    <source>
        <dbReference type="Google" id="ProtNLM"/>
    </source>
</evidence>
<keyword evidence="1" id="KW-0732">Signal</keyword>
<dbReference type="AlphaFoldDB" id="A0A9D1KQF9"/>
<feature type="chain" id="PRO_5038735166" description="S-layer homology domain-containing protein" evidence="1">
    <location>
        <begin position="22"/>
        <end position="298"/>
    </location>
</feature>
<evidence type="ECO:0000313" key="2">
    <source>
        <dbReference type="EMBL" id="HIT84527.1"/>
    </source>
</evidence>
<feature type="signal peptide" evidence="1">
    <location>
        <begin position="1"/>
        <end position="21"/>
    </location>
</feature>
<comment type="caution">
    <text evidence="2">The sequence shown here is derived from an EMBL/GenBank/DDBJ whole genome shotgun (WGS) entry which is preliminary data.</text>
</comment>
<sequence>MLKKIIAALVLSAAVCPSAYAYTGVSDWAKEALDAAYESQLVPGGLYEADVSGAITKGECASLCVRFYEAHKNTELTPAANPFGDNVSDDVLKAVSAGITGAFGGSTFDEQAEATREEIADMLARTYAAVTGEEIYTEDKELFADDGEISQWARESVYFIQDKSIINIVGSNKFAPQRSGMTIQSALIAAYKMNELTGNAPEPEPGEDEKTTGEICLEMIPSINFGTQEEPVVNEESAVIVVNDATQADYDSYIETAKRLFPTFVYELPGQNYKAANGNYIINVTYLNGVFSAEVLTN</sequence>
<evidence type="ECO:0000256" key="1">
    <source>
        <dbReference type="SAM" id="SignalP"/>
    </source>
</evidence>